<accession>A0A164PVG7</accession>
<keyword evidence="2" id="KW-1185">Reference proteome</keyword>
<dbReference type="Proteomes" id="UP000076722">
    <property type="component" value="Unassembled WGS sequence"/>
</dbReference>
<protein>
    <submittedName>
        <fullName evidence="1">Uncharacterized protein</fullName>
    </submittedName>
</protein>
<dbReference type="EMBL" id="KV419430">
    <property type="protein sequence ID" value="KZS89071.1"/>
    <property type="molecule type" value="Genomic_DNA"/>
</dbReference>
<sequence length="225" mass="25069">MDESPRPTYSASSSETFVDDRNAMLSSGLPSLASESSSVTLTPDTPPIETICLDNIQNNSMRIDLQSVDYRNLSCPGWARCTIVFNVSFDLCPKGTRFVSSHIEFNFRHNGRFSSGCPRVVDGWSSEDYLSTEDIRSRLRSRKDDGNVKLRKLLKKKDCAAENCDLKPALVFGRGFATFHFAENPWSGNGLPPRVQLLVVLSSRRKMEISFHGEVQIADQGNIGL</sequence>
<evidence type="ECO:0000313" key="1">
    <source>
        <dbReference type="EMBL" id="KZS89071.1"/>
    </source>
</evidence>
<organism evidence="1 2">
    <name type="scientific">Sistotremastrum niveocremeum HHB9708</name>
    <dbReference type="NCBI Taxonomy" id="1314777"/>
    <lineage>
        <taxon>Eukaryota</taxon>
        <taxon>Fungi</taxon>
        <taxon>Dikarya</taxon>
        <taxon>Basidiomycota</taxon>
        <taxon>Agaricomycotina</taxon>
        <taxon>Agaricomycetes</taxon>
        <taxon>Sistotremastrales</taxon>
        <taxon>Sistotremastraceae</taxon>
        <taxon>Sertulicium</taxon>
        <taxon>Sertulicium niveocremeum</taxon>
    </lineage>
</organism>
<proteinExistence type="predicted"/>
<evidence type="ECO:0000313" key="2">
    <source>
        <dbReference type="Proteomes" id="UP000076722"/>
    </source>
</evidence>
<name>A0A164PVG7_9AGAM</name>
<reference evidence="1 2" key="1">
    <citation type="journal article" date="2016" name="Mol. Biol. Evol.">
        <title>Comparative Genomics of Early-Diverging Mushroom-Forming Fungi Provides Insights into the Origins of Lignocellulose Decay Capabilities.</title>
        <authorList>
            <person name="Nagy L.G."/>
            <person name="Riley R."/>
            <person name="Tritt A."/>
            <person name="Adam C."/>
            <person name="Daum C."/>
            <person name="Floudas D."/>
            <person name="Sun H."/>
            <person name="Yadav J.S."/>
            <person name="Pangilinan J."/>
            <person name="Larsson K.H."/>
            <person name="Matsuura K."/>
            <person name="Barry K."/>
            <person name="Labutti K."/>
            <person name="Kuo R."/>
            <person name="Ohm R.A."/>
            <person name="Bhattacharya S.S."/>
            <person name="Shirouzu T."/>
            <person name="Yoshinaga Y."/>
            <person name="Martin F.M."/>
            <person name="Grigoriev I.V."/>
            <person name="Hibbett D.S."/>
        </authorList>
    </citation>
    <scope>NUCLEOTIDE SEQUENCE [LARGE SCALE GENOMIC DNA]</scope>
    <source>
        <strain evidence="1 2">HHB9708</strain>
    </source>
</reference>
<gene>
    <name evidence="1" type="ORF">SISNIDRAFT_234781</name>
</gene>
<dbReference type="AlphaFoldDB" id="A0A164PVG7"/>